<gene>
    <name evidence="1" type="primary">ORF32028</name>
</gene>
<name>A0A0B6YPN4_9EUPU</name>
<organism evidence="1">
    <name type="scientific">Arion vulgaris</name>
    <dbReference type="NCBI Taxonomy" id="1028688"/>
    <lineage>
        <taxon>Eukaryota</taxon>
        <taxon>Metazoa</taxon>
        <taxon>Spiralia</taxon>
        <taxon>Lophotrochozoa</taxon>
        <taxon>Mollusca</taxon>
        <taxon>Gastropoda</taxon>
        <taxon>Heterobranchia</taxon>
        <taxon>Euthyneura</taxon>
        <taxon>Panpulmonata</taxon>
        <taxon>Eupulmonata</taxon>
        <taxon>Stylommatophora</taxon>
        <taxon>Helicina</taxon>
        <taxon>Arionoidea</taxon>
        <taxon>Arionidae</taxon>
        <taxon>Arion</taxon>
    </lineage>
</organism>
<feature type="non-terminal residue" evidence="1">
    <location>
        <position position="62"/>
    </location>
</feature>
<dbReference type="AlphaFoldDB" id="A0A0B6YPN4"/>
<accession>A0A0B6YPN4</accession>
<reference evidence="1" key="1">
    <citation type="submission" date="2014-12" db="EMBL/GenBank/DDBJ databases">
        <title>Insight into the proteome of Arion vulgaris.</title>
        <authorList>
            <person name="Aradska J."/>
            <person name="Bulat T."/>
            <person name="Smidak R."/>
            <person name="Sarate P."/>
            <person name="Gangsoo J."/>
            <person name="Sialana F."/>
            <person name="Bilban M."/>
            <person name="Lubec G."/>
        </authorList>
    </citation>
    <scope>NUCLEOTIDE SEQUENCE</scope>
    <source>
        <tissue evidence="1">Skin</tissue>
    </source>
</reference>
<dbReference type="EMBL" id="HACG01011242">
    <property type="protein sequence ID" value="CEK58107.1"/>
    <property type="molecule type" value="Transcribed_RNA"/>
</dbReference>
<protein>
    <submittedName>
        <fullName evidence="1">Uncharacterized protein</fullName>
    </submittedName>
</protein>
<sequence length="62" mass="7117">MFVVLVDYKLGILTVSKSQCERLTRIQNEVMCIVFSSTRDTPIVQIRLMIGLLSLRSHHRVA</sequence>
<proteinExistence type="predicted"/>
<evidence type="ECO:0000313" key="1">
    <source>
        <dbReference type="EMBL" id="CEK58107.1"/>
    </source>
</evidence>